<dbReference type="PANTHER" id="PTHR48051:SF1">
    <property type="entry name" value="RAS SUPPRESSOR PROTEIN 1"/>
    <property type="match status" value="1"/>
</dbReference>
<proteinExistence type="predicted"/>
<dbReference type="SMART" id="SM00364">
    <property type="entry name" value="LRR_BAC"/>
    <property type="match status" value="6"/>
</dbReference>
<dbReference type="PROSITE" id="PS51450">
    <property type="entry name" value="LRR"/>
    <property type="match status" value="2"/>
</dbReference>
<dbReference type="OrthoDB" id="20529at2759"/>
<evidence type="ECO:0000256" key="1">
    <source>
        <dbReference type="ARBA" id="ARBA00022614"/>
    </source>
</evidence>
<dbReference type="GO" id="GO:0005737">
    <property type="term" value="C:cytoplasm"/>
    <property type="evidence" value="ECO:0007669"/>
    <property type="project" value="TreeGrafter"/>
</dbReference>
<protein>
    <submittedName>
        <fullName evidence="4">FLII</fullName>
    </submittedName>
</protein>
<dbReference type="EMBL" id="VXIV02001836">
    <property type="protein sequence ID" value="KAF6029278.1"/>
    <property type="molecule type" value="Genomic_DNA"/>
</dbReference>
<dbReference type="Pfam" id="PF12799">
    <property type="entry name" value="LRR_4"/>
    <property type="match status" value="1"/>
</dbReference>
<dbReference type="InterPro" id="IPR001611">
    <property type="entry name" value="Leu-rich_rpt"/>
</dbReference>
<dbReference type="FunFam" id="3.80.10.10:FF:001164">
    <property type="entry name" value="GH01279p"/>
    <property type="match status" value="1"/>
</dbReference>
<dbReference type="InterPro" id="IPR050216">
    <property type="entry name" value="LRR_domain-containing"/>
</dbReference>
<evidence type="ECO:0000256" key="3">
    <source>
        <dbReference type="SAM" id="MobiDB-lite"/>
    </source>
</evidence>
<keyword evidence="5" id="KW-1185">Reference proteome</keyword>
<dbReference type="InterPro" id="IPR032675">
    <property type="entry name" value="LRR_dom_sf"/>
</dbReference>
<reference evidence="4" key="1">
    <citation type="submission" date="2020-06" db="EMBL/GenBank/DDBJ databases">
        <title>Draft genome of Bugula neritina, a colonial animal packing powerful symbionts and potential medicines.</title>
        <authorList>
            <person name="Rayko M."/>
        </authorList>
    </citation>
    <scope>NUCLEOTIDE SEQUENCE [LARGE SCALE GENOMIC DNA]</scope>
    <source>
        <strain evidence="4">Kwan_BN1</strain>
    </source>
</reference>
<gene>
    <name evidence="4" type="ORF">EB796_012424</name>
</gene>
<evidence type="ECO:0000313" key="5">
    <source>
        <dbReference type="Proteomes" id="UP000593567"/>
    </source>
</evidence>
<dbReference type="Pfam" id="PF13855">
    <property type="entry name" value="LRR_8"/>
    <property type="match status" value="1"/>
</dbReference>
<name>A0A7J7JVD5_BUGNE</name>
<evidence type="ECO:0000256" key="2">
    <source>
        <dbReference type="ARBA" id="ARBA00022737"/>
    </source>
</evidence>
<dbReference type="InterPro" id="IPR025875">
    <property type="entry name" value="Leu-rich_rpt_4"/>
</dbReference>
<organism evidence="4 5">
    <name type="scientific">Bugula neritina</name>
    <name type="common">Brown bryozoan</name>
    <name type="synonym">Sertularia neritina</name>
    <dbReference type="NCBI Taxonomy" id="10212"/>
    <lineage>
        <taxon>Eukaryota</taxon>
        <taxon>Metazoa</taxon>
        <taxon>Spiralia</taxon>
        <taxon>Lophotrochozoa</taxon>
        <taxon>Bryozoa</taxon>
        <taxon>Gymnolaemata</taxon>
        <taxon>Cheilostomatida</taxon>
        <taxon>Flustrina</taxon>
        <taxon>Buguloidea</taxon>
        <taxon>Bugulidae</taxon>
        <taxon>Bugula</taxon>
    </lineage>
</organism>
<keyword evidence="1" id="KW-0433">Leucine-rich repeat</keyword>
<dbReference type="AlphaFoldDB" id="A0A7J7JVD5"/>
<dbReference type="Gene3D" id="3.80.10.10">
    <property type="entry name" value="Ribonuclease Inhibitor"/>
    <property type="match status" value="3"/>
</dbReference>
<dbReference type="PRINTS" id="PR00019">
    <property type="entry name" value="LEURICHRPT"/>
</dbReference>
<feature type="region of interest" description="Disordered" evidence="3">
    <location>
        <begin position="407"/>
        <end position="459"/>
    </location>
</feature>
<comment type="caution">
    <text evidence="4">The sequence shown here is derived from an EMBL/GenBank/DDBJ whole genome shotgun (WGS) entry which is preliminary data.</text>
</comment>
<dbReference type="SUPFAM" id="SSF52058">
    <property type="entry name" value="L domain-like"/>
    <property type="match status" value="1"/>
</dbReference>
<dbReference type="SMART" id="SM00369">
    <property type="entry name" value="LRR_TYP"/>
    <property type="match status" value="10"/>
</dbReference>
<dbReference type="Pfam" id="PF00560">
    <property type="entry name" value="LRR_1"/>
    <property type="match status" value="1"/>
</dbReference>
<dbReference type="PANTHER" id="PTHR48051">
    <property type="match status" value="1"/>
</dbReference>
<accession>A0A7J7JVD5</accession>
<evidence type="ECO:0000313" key="4">
    <source>
        <dbReference type="EMBL" id="KAF6029278.1"/>
    </source>
</evidence>
<keyword evidence="2" id="KW-0677">Repeat</keyword>
<dbReference type="InterPro" id="IPR003591">
    <property type="entry name" value="Leu-rich_rpt_typical-subtyp"/>
</dbReference>
<sequence length="487" mass="55055">MAATGVLPFVRGIDLAHNDFSGYKFPENVADMTGLRWLRLSESKLMHLPEELGNLKKLETLQMKKNQLESIHGKLATLPCLRVINCKDNQITKEGIPRDIFDLEELSVLDLSHNQLEAVPSALEHARNMLVLNLSHNQIESIPSEVFINMTDLIQLDVSDNRLESLPPQLRRLANLQILVLNNNPLVQAQLRQLPALSSLQTLHMRNTQRTLSNFPAALESLHNLTDVDLSRNDLPQIPESLYKLSSLKRLNLSDNMIKEISLMADTWTKLEFLNISRNQICTLPTSLTRITSLKKVYANNNQLYFEGIPAGIGKLHNLEVFSAAYNNLEMIPEGLCRCGKLKRLILNNNQLVTIPDAHYFLTDLELDVRDNPNLIFPPRPPEAVEPSLEFYKVNFDINVQLRKAGANVPAQQDHSPAHRDPIARKLRLRNRRRDSEDSAGADSVLKGMRDVAKDKNTKKKILAAENDEKQEIRSASITAAILITRL</sequence>
<dbReference type="FunFam" id="3.80.10.10:FF:000054">
    <property type="entry name" value="FLII, actin remodeling protein"/>
    <property type="match status" value="1"/>
</dbReference>
<dbReference type="Proteomes" id="UP000593567">
    <property type="component" value="Unassembled WGS sequence"/>
</dbReference>